<evidence type="ECO:0008006" key="4">
    <source>
        <dbReference type="Google" id="ProtNLM"/>
    </source>
</evidence>
<dbReference type="OrthoDB" id="6604999at2759"/>
<comment type="caution">
    <text evidence="2">The sequence shown here is derived from an EMBL/GenBank/DDBJ whole genome shotgun (WGS) entry which is preliminary data.</text>
</comment>
<keyword evidence="3" id="KW-1185">Reference proteome</keyword>
<dbReference type="EMBL" id="VUJU01003084">
    <property type="protein sequence ID" value="KAF0759167.1"/>
    <property type="molecule type" value="Genomic_DNA"/>
</dbReference>
<dbReference type="PANTHER" id="PTHR33939:SF1">
    <property type="entry name" value="DUF4371 DOMAIN-CONTAINING PROTEIN"/>
    <property type="match status" value="1"/>
</dbReference>
<feature type="region of interest" description="Disordered" evidence="1">
    <location>
        <begin position="1"/>
        <end position="24"/>
    </location>
</feature>
<accession>A0A6G0YNV2</accession>
<protein>
    <recommendedName>
        <fullName evidence="4">DDE 3 domain-containing protein</fullName>
    </recommendedName>
</protein>
<dbReference type="AlphaFoldDB" id="A0A6G0YNV2"/>
<name>A0A6G0YNV2_APHCR</name>
<proteinExistence type="predicted"/>
<dbReference type="InterPro" id="IPR036397">
    <property type="entry name" value="RNaseH_sf"/>
</dbReference>
<evidence type="ECO:0000256" key="1">
    <source>
        <dbReference type="SAM" id="MobiDB-lite"/>
    </source>
</evidence>
<organism evidence="2 3">
    <name type="scientific">Aphis craccivora</name>
    <name type="common">Cowpea aphid</name>
    <dbReference type="NCBI Taxonomy" id="307492"/>
    <lineage>
        <taxon>Eukaryota</taxon>
        <taxon>Metazoa</taxon>
        <taxon>Ecdysozoa</taxon>
        <taxon>Arthropoda</taxon>
        <taxon>Hexapoda</taxon>
        <taxon>Insecta</taxon>
        <taxon>Pterygota</taxon>
        <taxon>Neoptera</taxon>
        <taxon>Paraneoptera</taxon>
        <taxon>Hemiptera</taxon>
        <taxon>Sternorrhyncha</taxon>
        <taxon>Aphidomorpha</taxon>
        <taxon>Aphidoidea</taxon>
        <taxon>Aphididae</taxon>
        <taxon>Aphidini</taxon>
        <taxon>Aphis</taxon>
        <taxon>Aphis</taxon>
    </lineage>
</organism>
<feature type="compositionally biased region" description="Polar residues" evidence="1">
    <location>
        <begin position="9"/>
        <end position="24"/>
    </location>
</feature>
<dbReference type="GO" id="GO:0003676">
    <property type="term" value="F:nucleic acid binding"/>
    <property type="evidence" value="ECO:0007669"/>
    <property type="project" value="InterPro"/>
</dbReference>
<evidence type="ECO:0000313" key="3">
    <source>
        <dbReference type="Proteomes" id="UP000478052"/>
    </source>
</evidence>
<dbReference type="Proteomes" id="UP000478052">
    <property type="component" value="Unassembled WGS sequence"/>
</dbReference>
<dbReference type="PANTHER" id="PTHR33939">
    <property type="entry name" value="PROTEIN CBG22215"/>
    <property type="match status" value="1"/>
</dbReference>
<dbReference type="Gene3D" id="3.30.420.10">
    <property type="entry name" value="Ribonuclease H-like superfamily/Ribonuclease H"/>
    <property type="match status" value="1"/>
</dbReference>
<evidence type="ECO:0000313" key="2">
    <source>
        <dbReference type="EMBL" id="KAF0759167.1"/>
    </source>
</evidence>
<gene>
    <name evidence="2" type="ORF">FWK35_00012422</name>
</gene>
<reference evidence="2 3" key="1">
    <citation type="submission" date="2019-08" db="EMBL/GenBank/DDBJ databases">
        <title>Whole genome of Aphis craccivora.</title>
        <authorList>
            <person name="Voronova N.V."/>
            <person name="Shulinski R.S."/>
            <person name="Bandarenka Y.V."/>
            <person name="Zhorov D.G."/>
            <person name="Warner D."/>
        </authorList>
    </citation>
    <scope>NUCLEOTIDE SEQUENCE [LARGE SCALE GENOMIC DNA]</scope>
    <source>
        <strain evidence="2">180601</strain>
        <tissue evidence="2">Whole Body</tissue>
    </source>
</reference>
<sequence length="466" mass="54604">MNVSDEEINSSLSNESTYAESSATHIKQDHGLNLSVKKKDELIIDNRLKIMIINLYKSKILKKTPNKTFDDIMLCVSKESGIGLRLIKKVVNEYRESKKTGYVKPPPDRKNNYEQIDDSNKIAIRKKIHAYWLRREIPTIQKVLWAIKKDSDLSNITRSLFYEVLKELNFKYSKCKQDRALIEREDLVLWRQKYISDIRRYRSEGRKIYYLDEMLIRANSCFRDPYVAGFYTRPENETDKEKCLIAFHIGSAEGFVDGGFMCFELKKNATNCHDEINSDLFYDWFCGILPRLDDNCIIVMDNVTYHSLKKDPIPTLDWRKENIIKWLVSKNCVADQSMIKYRLMEMVNQIKPLYDKNLIDEEALKTNKVVLRLPPLHDELNPIQLALLMVKNHVKTHNTTWKLSDVQKLIKEGIQLLTPDTWSNFVSYAIEEENKLYDVDFAVDEVLDSAIDQFQTTEDISSEFSD</sequence>